<sequence>MLPYGTARKRKHSSTGSASTRVKRQVVGRGTPPRRRSPLLPQSPVGETVIGHGQNKQNYHSHKIMASPRRMGSSPLAPRILYGDSPPKGSPKIASPVKPAMGTRSFYSKKKALYLTPLERKLISETKPAISQTNASLTSPLRSVTTQRTKTVPKVTKRISARGQKNNIRGYMSSPGMGRSSNVQADLPVESTTSLPPIIFGSLKAKVKPKLIVGAAFFISGKRAITMHKKAMLKHSKLQLTAKVEKRPVPLPAEEQGKDPRGGFKAATNVPEMKPQELPPKVTTKRVSFGDPMKFTGIVKENLEMFEPGTSEVQSTVTQLQKHRITKEVKIVLSRTVTPTSSESSLSDMSTPDTSTEMASDTVFDLSNVTSACSKSVSVSPSVYPIFGSRRPQKKRSISSPMNCSTPSALSASIRQRTTKKKHLERQSFDQLIIDAGQKQFGATTCSSCGMIYSADSLEDNFQHTQFHQRFLDSIKFVGWKKERVVAEFWDGKIVLVLPDDPKYAVRKAEDIRQLADNELGFQQISLSSPTQAKTYLFVNNERMIVGCLIVEHIKQAFRVIDQLGHTEDVTKRDFMDHHRAWCCSTTPVKAICGVSRIWVFSLTRQQGIATRLVDSARKSFIYGIHLDKEEVAFSDPTPDGKLFATKYCGTPEFLVYNFIC</sequence>
<evidence type="ECO:0000256" key="10">
    <source>
        <dbReference type="ARBA" id="ARBA00047902"/>
    </source>
</evidence>
<evidence type="ECO:0000256" key="6">
    <source>
        <dbReference type="ARBA" id="ARBA00022833"/>
    </source>
</evidence>
<keyword evidence="4" id="KW-0479">Metal-binding</keyword>
<feature type="compositionally biased region" description="Polar residues" evidence="11">
    <location>
        <begin position="398"/>
        <end position="412"/>
    </location>
</feature>
<keyword evidence="9" id="KW-0012">Acyltransferase</keyword>
<feature type="compositionally biased region" description="Basic residues" evidence="11">
    <location>
        <begin position="21"/>
        <end position="37"/>
    </location>
</feature>
<evidence type="ECO:0000256" key="1">
    <source>
        <dbReference type="ARBA" id="ARBA00004123"/>
    </source>
</evidence>
<dbReference type="GO" id="GO:0005634">
    <property type="term" value="C:nucleus"/>
    <property type="evidence" value="ECO:0007669"/>
    <property type="project" value="UniProtKB-SubCell"/>
</dbReference>
<dbReference type="AlphaFoldDB" id="A0A3B3T757"/>
<evidence type="ECO:0000256" key="9">
    <source>
        <dbReference type="ARBA" id="ARBA00023315"/>
    </source>
</evidence>
<dbReference type="PANTHER" id="PTHR45884">
    <property type="entry name" value="N-ACETYLTRANSFERASE ECO"/>
    <property type="match status" value="1"/>
</dbReference>
<accession>A0A3B3T757</accession>
<dbReference type="Pfam" id="PF13880">
    <property type="entry name" value="Acetyltransf_13"/>
    <property type="match status" value="1"/>
</dbReference>
<feature type="domain" description="N-acetyltransferase ESCO zinc-finger" evidence="12">
    <location>
        <begin position="431"/>
        <end position="470"/>
    </location>
</feature>
<evidence type="ECO:0000256" key="5">
    <source>
        <dbReference type="ARBA" id="ARBA00022771"/>
    </source>
</evidence>
<reference evidence="14" key="2">
    <citation type="submission" date="2025-09" db="UniProtKB">
        <authorList>
            <consortium name="Ensembl"/>
        </authorList>
    </citation>
    <scope>IDENTIFICATION</scope>
</reference>
<evidence type="ECO:0000256" key="11">
    <source>
        <dbReference type="SAM" id="MobiDB-lite"/>
    </source>
</evidence>
<dbReference type="STRING" id="1676925.ENSPKIP00000038126"/>
<dbReference type="Pfam" id="PF13878">
    <property type="entry name" value="zf-C2H2_3"/>
    <property type="match status" value="1"/>
</dbReference>
<dbReference type="GO" id="GO:0000785">
    <property type="term" value="C:chromatin"/>
    <property type="evidence" value="ECO:0007669"/>
    <property type="project" value="TreeGrafter"/>
</dbReference>
<evidence type="ECO:0000256" key="2">
    <source>
        <dbReference type="ARBA" id="ARBA00005816"/>
    </source>
</evidence>
<dbReference type="GeneTree" id="ENSGT00940000158598"/>
<dbReference type="Ensembl" id="ENSPKIT00000019115.1">
    <property type="protein sequence ID" value="ENSPKIP00000038126.1"/>
    <property type="gene ID" value="ENSPKIG00000016038.1"/>
</dbReference>
<keyword evidence="6" id="KW-0862">Zinc</keyword>
<keyword evidence="5" id="KW-0863">Zinc-finger</keyword>
<evidence type="ECO:0000259" key="12">
    <source>
        <dbReference type="Pfam" id="PF13878"/>
    </source>
</evidence>
<comment type="subcellular location">
    <subcellularLocation>
        <location evidence="1">Nucleus</location>
    </subcellularLocation>
</comment>
<evidence type="ECO:0000256" key="3">
    <source>
        <dbReference type="ARBA" id="ARBA00022679"/>
    </source>
</evidence>
<reference evidence="14" key="1">
    <citation type="submission" date="2025-08" db="UniProtKB">
        <authorList>
            <consortium name="Ensembl"/>
        </authorList>
    </citation>
    <scope>IDENTIFICATION</scope>
</reference>
<dbReference type="GO" id="GO:0000278">
    <property type="term" value="P:mitotic cell cycle"/>
    <property type="evidence" value="ECO:0007669"/>
    <property type="project" value="Ensembl"/>
</dbReference>
<evidence type="ECO:0000256" key="7">
    <source>
        <dbReference type="ARBA" id="ARBA00023242"/>
    </source>
</evidence>
<feature type="domain" description="N-acetyltransferase ESCO acetyl-transferase" evidence="13">
    <location>
        <begin position="589"/>
        <end position="657"/>
    </location>
</feature>
<evidence type="ECO:0000256" key="8">
    <source>
        <dbReference type="ARBA" id="ARBA00023306"/>
    </source>
</evidence>
<evidence type="ECO:0000256" key="4">
    <source>
        <dbReference type="ARBA" id="ARBA00022723"/>
    </source>
</evidence>
<feature type="region of interest" description="Disordered" evidence="11">
    <location>
        <begin position="1"/>
        <end position="45"/>
    </location>
</feature>
<keyword evidence="3" id="KW-0808">Transferase</keyword>
<dbReference type="PANTHER" id="PTHR45884:SF3">
    <property type="entry name" value="N-ACETYLTRANSFERASE ESCO2"/>
    <property type="match status" value="1"/>
</dbReference>
<dbReference type="OrthoDB" id="428854at2759"/>
<organism evidence="14 15">
    <name type="scientific">Paramormyrops kingsleyae</name>
    <dbReference type="NCBI Taxonomy" id="1676925"/>
    <lineage>
        <taxon>Eukaryota</taxon>
        <taxon>Metazoa</taxon>
        <taxon>Chordata</taxon>
        <taxon>Craniata</taxon>
        <taxon>Vertebrata</taxon>
        <taxon>Euteleostomi</taxon>
        <taxon>Actinopterygii</taxon>
        <taxon>Neopterygii</taxon>
        <taxon>Teleostei</taxon>
        <taxon>Osteoglossocephala</taxon>
        <taxon>Osteoglossomorpha</taxon>
        <taxon>Osteoglossiformes</taxon>
        <taxon>Mormyridae</taxon>
        <taxon>Paramormyrops</taxon>
    </lineage>
</organism>
<dbReference type="GO" id="GO:0061733">
    <property type="term" value="F:protein-lysine-acetyltransferase activity"/>
    <property type="evidence" value="ECO:0007669"/>
    <property type="project" value="TreeGrafter"/>
</dbReference>
<dbReference type="InterPro" id="IPR028009">
    <property type="entry name" value="ESCO_Acetyltransf_dom"/>
</dbReference>
<evidence type="ECO:0000313" key="14">
    <source>
        <dbReference type="Ensembl" id="ENSPKIP00000038126.1"/>
    </source>
</evidence>
<keyword evidence="7" id="KW-0539">Nucleus</keyword>
<name>A0A3B3T757_9TELE</name>
<keyword evidence="15" id="KW-1185">Reference proteome</keyword>
<dbReference type="GO" id="GO:1990523">
    <property type="term" value="P:bone regeneration"/>
    <property type="evidence" value="ECO:0007669"/>
    <property type="project" value="Ensembl"/>
</dbReference>
<dbReference type="InterPro" id="IPR028005">
    <property type="entry name" value="AcTrfase_ESCO_Znf_dom"/>
</dbReference>
<feature type="region of interest" description="Disordered" evidence="11">
    <location>
        <begin position="390"/>
        <end position="412"/>
    </location>
</feature>
<protein>
    <submittedName>
        <fullName evidence="14">Establishment of sister chromatid cohesion N-acetyltransferase 2</fullName>
    </submittedName>
</protein>
<evidence type="ECO:0000259" key="13">
    <source>
        <dbReference type="Pfam" id="PF13880"/>
    </source>
</evidence>
<proteinExistence type="inferred from homology"/>
<comment type="catalytic activity">
    <reaction evidence="10">
        <text>L-lysyl-[protein] + acetyl-CoA = N(6)-acetyl-L-lysyl-[protein] + CoA + H(+)</text>
        <dbReference type="Rhea" id="RHEA:45948"/>
        <dbReference type="Rhea" id="RHEA-COMP:9752"/>
        <dbReference type="Rhea" id="RHEA-COMP:10731"/>
        <dbReference type="ChEBI" id="CHEBI:15378"/>
        <dbReference type="ChEBI" id="CHEBI:29969"/>
        <dbReference type="ChEBI" id="CHEBI:57287"/>
        <dbReference type="ChEBI" id="CHEBI:57288"/>
        <dbReference type="ChEBI" id="CHEBI:61930"/>
    </reaction>
</comment>
<dbReference type="CTD" id="157570"/>
<dbReference type="KEGG" id="pki:111836175"/>
<dbReference type="GO" id="GO:0007507">
    <property type="term" value="P:heart development"/>
    <property type="evidence" value="ECO:0007669"/>
    <property type="project" value="Ensembl"/>
</dbReference>
<dbReference type="Proteomes" id="UP000261540">
    <property type="component" value="Unplaced"/>
</dbReference>
<dbReference type="GO" id="GO:0031101">
    <property type="term" value="P:fin regeneration"/>
    <property type="evidence" value="ECO:0007669"/>
    <property type="project" value="Ensembl"/>
</dbReference>
<keyword evidence="8" id="KW-0131">Cell cycle</keyword>
<evidence type="ECO:0000313" key="15">
    <source>
        <dbReference type="Proteomes" id="UP000261540"/>
    </source>
</evidence>
<comment type="similarity">
    <text evidence="2">Belongs to the acetyltransferase family. ECO subfamily.</text>
</comment>
<dbReference type="GO" id="GO:0008270">
    <property type="term" value="F:zinc ion binding"/>
    <property type="evidence" value="ECO:0007669"/>
    <property type="project" value="UniProtKB-KW"/>
</dbReference>
<dbReference type="GO" id="GO:0007064">
    <property type="term" value="P:mitotic sister chromatid cohesion"/>
    <property type="evidence" value="ECO:0007669"/>
    <property type="project" value="TreeGrafter"/>
</dbReference>